<evidence type="ECO:0000256" key="2">
    <source>
        <dbReference type="ARBA" id="ARBA00011006"/>
    </source>
</evidence>
<organism evidence="8 9">
    <name type="scientific">Flavilitoribacter nigricans (strain ATCC 23147 / DSM 23189 / NBRC 102662 / NCIMB 1420 / SS-2)</name>
    <name type="common">Lewinella nigricans</name>
    <dbReference type="NCBI Taxonomy" id="1122177"/>
    <lineage>
        <taxon>Bacteria</taxon>
        <taxon>Pseudomonadati</taxon>
        <taxon>Bacteroidota</taxon>
        <taxon>Saprospiria</taxon>
        <taxon>Saprospirales</taxon>
        <taxon>Lewinellaceae</taxon>
        <taxon>Flavilitoribacter</taxon>
    </lineage>
</organism>
<protein>
    <submittedName>
        <fullName evidence="8">GlsB/YeaQ/YmgE family stress response membrane protein</fullName>
    </submittedName>
</protein>
<keyword evidence="3" id="KW-1003">Cell membrane</keyword>
<evidence type="ECO:0000256" key="5">
    <source>
        <dbReference type="ARBA" id="ARBA00022989"/>
    </source>
</evidence>
<proteinExistence type="inferred from homology"/>
<evidence type="ECO:0000256" key="4">
    <source>
        <dbReference type="ARBA" id="ARBA00022692"/>
    </source>
</evidence>
<dbReference type="EMBL" id="PDUD01000041">
    <property type="protein sequence ID" value="PHN02344.1"/>
    <property type="molecule type" value="Genomic_DNA"/>
</dbReference>
<evidence type="ECO:0000256" key="6">
    <source>
        <dbReference type="ARBA" id="ARBA00023136"/>
    </source>
</evidence>
<feature type="transmembrane region" description="Helical" evidence="7">
    <location>
        <begin position="31"/>
        <end position="49"/>
    </location>
</feature>
<evidence type="ECO:0000256" key="1">
    <source>
        <dbReference type="ARBA" id="ARBA00004651"/>
    </source>
</evidence>
<dbReference type="InterPro" id="IPR007341">
    <property type="entry name" value="Transgly_assoc"/>
</dbReference>
<keyword evidence="9" id="KW-1185">Reference proteome</keyword>
<keyword evidence="5 7" id="KW-1133">Transmembrane helix</keyword>
<dbReference type="AlphaFoldDB" id="A0A2D0N1F2"/>
<comment type="caution">
    <text evidence="8">The sequence shown here is derived from an EMBL/GenBank/DDBJ whole genome shotgun (WGS) entry which is preliminary data.</text>
</comment>
<keyword evidence="6 7" id="KW-0472">Membrane</keyword>
<dbReference type="PANTHER" id="PTHR33884:SF3">
    <property type="entry name" value="UPF0410 PROTEIN YMGE"/>
    <property type="match status" value="1"/>
</dbReference>
<feature type="transmembrane region" description="Helical" evidence="7">
    <location>
        <begin position="6"/>
        <end position="24"/>
    </location>
</feature>
<feature type="transmembrane region" description="Helical" evidence="7">
    <location>
        <begin position="55"/>
        <end position="81"/>
    </location>
</feature>
<evidence type="ECO:0000256" key="7">
    <source>
        <dbReference type="SAM" id="Phobius"/>
    </source>
</evidence>
<comment type="subcellular location">
    <subcellularLocation>
        <location evidence="1">Cell membrane</location>
        <topology evidence="1">Multi-pass membrane protein</topology>
    </subcellularLocation>
</comment>
<dbReference type="RefSeq" id="WP_099154229.1">
    <property type="nucleotide sequence ID" value="NZ_PDUD01000041.1"/>
</dbReference>
<evidence type="ECO:0000313" key="9">
    <source>
        <dbReference type="Proteomes" id="UP000223913"/>
    </source>
</evidence>
<dbReference type="Proteomes" id="UP000223913">
    <property type="component" value="Unassembled WGS sequence"/>
</dbReference>
<gene>
    <name evidence="8" type="ORF">CRP01_32385</name>
</gene>
<dbReference type="GO" id="GO:0005886">
    <property type="term" value="C:plasma membrane"/>
    <property type="evidence" value="ECO:0007669"/>
    <property type="project" value="UniProtKB-SubCell"/>
</dbReference>
<dbReference type="PANTHER" id="PTHR33884">
    <property type="entry name" value="UPF0410 PROTEIN YMGE"/>
    <property type="match status" value="1"/>
</dbReference>
<reference evidence="8 9" key="1">
    <citation type="submission" date="2017-10" db="EMBL/GenBank/DDBJ databases">
        <title>The draft genome sequence of Lewinella nigricans NBRC 102662.</title>
        <authorList>
            <person name="Wang K."/>
        </authorList>
    </citation>
    <scope>NUCLEOTIDE SEQUENCE [LARGE SCALE GENOMIC DNA]</scope>
    <source>
        <strain evidence="8 9">NBRC 102662</strain>
    </source>
</reference>
<keyword evidence="4 7" id="KW-0812">Transmembrane</keyword>
<comment type="similarity">
    <text evidence="2">Belongs to the UPF0410 family.</text>
</comment>
<evidence type="ECO:0000256" key="3">
    <source>
        <dbReference type="ARBA" id="ARBA00022475"/>
    </source>
</evidence>
<dbReference type="Pfam" id="PF04226">
    <property type="entry name" value="Transgly_assoc"/>
    <property type="match status" value="1"/>
</dbReference>
<name>A0A2D0N1F2_FLAN2</name>
<evidence type="ECO:0000313" key="8">
    <source>
        <dbReference type="EMBL" id="PHN02344.1"/>
    </source>
</evidence>
<accession>A0A2D0N1F2</accession>
<sequence>MDAGSLLIILAIGAIAGWIAGNLMRGGGFGLVWNIILGIVGSIVGSWLLGQLGVAAGAGILGSLITSVIGAVVILFIASLIKR</sequence>